<comment type="caution">
    <text evidence="10">The sequence shown here is derived from an EMBL/GenBank/DDBJ whole genome shotgun (WGS) entry which is preliminary data.</text>
</comment>
<dbReference type="SUPFAM" id="SSF52402">
    <property type="entry name" value="Adenine nucleotide alpha hydrolases-like"/>
    <property type="match status" value="1"/>
</dbReference>
<dbReference type="InterPro" id="IPR022310">
    <property type="entry name" value="NAD/GMP_synthase"/>
</dbReference>
<dbReference type="InterPro" id="IPR036526">
    <property type="entry name" value="C-N_Hydrolase_sf"/>
</dbReference>
<dbReference type="Gene3D" id="3.40.50.620">
    <property type="entry name" value="HUPs"/>
    <property type="match status" value="1"/>
</dbReference>
<dbReference type="InterPro" id="IPR014445">
    <property type="entry name" value="Gln-dep_NAD_synthase"/>
</dbReference>
<dbReference type="PANTHER" id="PTHR23090">
    <property type="entry name" value="NH 3 /GLUTAMINE-DEPENDENT NAD + SYNTHETASE"/>
    <property type="match status" value="1"/>
</dbReference>
<reference evidence="10" key="1">
    <citation type="submission" date="2020-10" db="EMBL/GenBank/DDBJ databases">
        <authorList>
            <person name="Gilroy R."/>
        </authorList>
    </citation>
    <scope>NUCLEOTIDE SEQUENCE</scope>
    <source>
        <strain evidence="10">ChiBcolR7-354</strain>
    </source>
</reference>
<protein>
    <recommendedName>
        <fullName evidence="7">Glutamine-dependent NAD(+) synthetase</fullName>
        <ecNumber evidence="7">6.3.5.1</ecNumber>
    </recommendedName>
    <alternativeName>
        <fullName evidence="7">NAD(+) synthase [glutamine-hydrolyzing]</fullName>
    </alternativeName>
</protein>
<dbReference type="InterPro" id="IPR003694">
    <property type="entry name" value="NAD_synthase"/>
</dbReference>
<dbReference type="CDD" id="cd00553">
    <property type="entry name" value="NAD_synthase"/>
    <property type="match status" value="1"/>
</dbReference>
<dbReference type="EMBL" id="DVGA01000101">
    <property type="protein sequence ID" value="HIQ79404.1"/>
    <property type="molecule type" value="Genomic_DNA"/>
</dbReference>
<evidence type="ECO:0000256" key="1">
    <source>
        <dbReference type="ARBA" id="ARBA00005188"/>
    </source>
</evidence>
<accession>A0A9D0ZFP5</accession>
<dbReference type="GO" id="GO:0009435">
    <property type="term" value="P:NAD+ biosynthetic process"/>
    <property type="evidence" value="ECO:0007669"/>
    <property type="project" value="UniProtKB-UniRule"/>
</dbReference>
<dbReference type="GO" id="GO:0005737">
    <property type="term" value="C:cytoplasm"/>
    <property type="evidence" value="ECO:0007669"/>
    <property type="project" value="InterPro"/>
</dbReference>
<dbReference type="Gene3D" id="3.60.110.10">
    <property type="entry name" value="Carbon-nitrogen hydrolase"/>
    <property type="match status" value="1"/>
</dbReference>
<dbReference type="InterPro" id="IPR014729">
    <property type="entry name" value="Rossmann-like_a/b/a_fold"/>
</dbReference>
<dbReference type="InterPro" id="IPR003010">
    <property type="entry name" value="C-N_Hydrolase"/>
</dbReference>
<evidence type="ECO:0000256" key="6">
    <source>
        <dbReference type="ARBA" id="ARBA00023027"/>
    </source>
</evidence>
<evidence type="ECO:0000259" key="9">
    <source>
        <dbReference type="PROSITE" id="PS50263"/>
    </source>
</evidence>
<evidence type="ECO:0000256" key="2">
    <source>
        <dbReference type="ARBA" id="ARBA00007145"/>
    </source>
</evidence>
<dbReference type="Pfam" id="PF02540">
    <property type="entry name" value="NAD_synthase"/>
    <property type="match status" value="1"/>
</dbReference>
<dbReference type="GO" id="GO:0004359">
    <property type="term" value="F:glutaminase activity"/>
    <property type="evidence" value="ECO:0007669"/>
    <property type="project" value="InterPro"/>
</dbReference>
<dbReference type="EC" id="6.3.5.1" evidence="7"/>
<evidence type="ECO:0000256" key="8">
    <source>
        <dbReference type="RuleBase" id="RU003811"/>
    </source>
</evidence>
<reference evidence="10" key="2">
    <citation type="journal article" date="2021" name="PeerJ">
        <title>Extensive microbial diversity within the chicken gut microbiome revealed by metagenomics and culture.</title>
        <authorList>
            <person name="Gilroy R."/>
            <person name="Ravi A."/>
            <person name="Getino M."/>
            <person name="Pursley I."/>
            <person name="Horton D.L."/>
            <person name="Alikhan N.F."/>
            <person name="Baker D."/>
            <person name="Gharbi K."/>
            <person name="Hall N."/>
            <person name="Watson M."/>
            <person name="Adriaenssens E.M."/>
            <person name="Foster-Nyarko E."/>
            <person name="Jarju S."/>
            <person name="Secka A."/>
            <person name="Antonio M."/>
            <person name="Oren A."/>
            <person name="Chaudhuri R.R."/>
            <person name="La Ragione R."/>
            <person name="Hildebrand F."/>
            <person name="Pallen M.J."/>
        </authorList>
    </citation>
    <scope>NUCLEOTIDE SEQUENCE</scope>
    <source>
        <strain evidence="10">ChiBcolR7-354</strain>
    </source>
</reference>
<dbReference type="Proteomes" id="UP000824262">
    <property type="component" value="Unassembled WGS sequence"/>
</dbReference>
<keyword evidence="4 7" id="KW-0547">Nucleotide-binding</keyword>
<evidence type="ECO:0000256" key="3">
    <source>
        <dbReference type="ARBA" id="ARBA00022598"/>
    </source>
</evidence>
<dbReference type="InterPro" id="IPR041856">
    <property type="entry name" value="NAD+_synth_C"/>
</dbReference>
<keyword evidence="6 7" id="KW-0520">NAD</keyword>
<name>A0A9D0ZFP5_9FIRM</name>
<dbReference type="Pfam" id="PF00795">
    <property type="entry name" value="CN_hydrolase"/>
    <property type="match status" value="1"/>
</dbReference>
<dbReference type="PROSITE" id="PS50263">
    <property type="entry name" value="CN_HYDROLASE"/>
    <property type="match status" value="1"/>
</dbReference>
<dbReference type="NCBIfam" id="NF002730">
    <property type="entry name" value="PRK02628.1"/>
    <property type="match status" value="1"/>
</dbReference>
<dbReference type="AlphaFoldDB" id="A0A9D0ZFP5"/>
<dbReference type="Gene3D" id="1.10.10.1140">
    <property type="entry name" value="Glutamine-dependent NAD+ synthetase, C-terminal domain"/>
    <property type="match status" value="1"/>
</dbReference>
<dbReference type="NCBIfam" id="TIGR00552">
    <property type="entry name" value="nadE"/>
    <property type="match status" value="1"/>
</dbReference>
<sequence>MKDGFLKVAAAAPEIRVADPAYNAKKVIEKIKEAEALGVKALVFPELCLTGCTCGHLFYQRTLTDAAMEALLRVAEATAGSDMLVVVGLPLACGGKLYSAAAAVCGGEVLGFTARANVRGTVFSALPEGEIEVVDLGGENCCRAGSAIIYSADGAINGLSVAVRFAADRKLAVPPTAALCASGATVIAELSDEPMSVQSRRETLAALEADTKRLHCAAVSAAPGRGESTTDKTYYGLCAVVDDGETLAVSESGSGMAVSETDVFNLCGARIREQTYDGMSCRGADHCFWELEQADTALTRRIKREPFVPDGDLGEFAERCLTIQAEGLIKRMQYTNCWRPVIGVSGGVDSTLVMLACAKAMDLCSLPRKNIVAVTMPCFGTTDRTKNNAITIAEQLGAELRVIPIGESVKKHFETIGHDLNDHSVVFENAQARERTMVLLDIANKVGGLDVGTKDLSEQADGWCTYNGDQISNYDINAGMTKTMVRAVVKYISETTDDAVLAAALHDIWDTPVTPELLPIGEQGELLQKSEDSVGPYILQDFFLYHMVMRGGSPEKVLRLAEIAFEGMFDRETLLFWLKSYCRRFFSQQFKRSASADGPAVMSFTLSPRDGHKMPSDACSALWLEQRMPEK</sequence>
<proteinExistence type="inferred from homology"/>
<gene>
    <name evidence="10" type="ORF">IAB77_09145</name>
</gene>
<dbReference type="PANTHER" id="PTHR23090:SF9">
    <property type="entry name" value="GLUTAMINE-DEPENDENT NAD(+) SYNTHETASE"/>
    <property type="match status" value="1"/>
</dbReference>
<evidence type="ECO:0000313" key="11">
    <source>
        <dbReference type="Proteomes" id="UP000824262"/>
    </source>
</evidence>
<evidence type="ECO:0000313" key="10">
    <source>
        <dbReference type="EMBL" id="HIQ79404.1"/>
    </source>
</evidence>
<dbReference type="PIRSF" id="PIRSF006630">
    <property type="entry name" value="NADS_GAT"/>
    <property type="match status" value="1"/>
</dbReference>
<dbReference type="GO" id="GO:0003952">
    <property type="term" value="F:NAD+ synthase (glutamine-hydrolyzing) activity"/>
    <property type="evidence" value="ECO:0007669"/>
    <property type="project" value="UniProtKB-UniRule"/>
</dbReference>
<comment type="similarity">
    <text evidence="8">Belongs to the NAD synthetase family.</text>
</comment>
<evidence type="ECO:0000256" key="4">
    <source>
        <dbReference type="ARBA" id="ARBA00022741"/>
    </source>
</evidence>
<keyword evidence="5 7" id="KW-0067">ATP-binding</keyword>
<feature type="domain" description="CN hydrolase" evidence="9">
    <location>
        <begin position="6"/>
        <end position="263"/>
    </location>
</feature>
<keyword evidence="3 7" id="KW-0436">Ligase</keyword>
<comment type="catalytic activity">
    <reaction evidence="7">
        <text>deamido-NAD(+) + L-glutamine + ATP + H2O = L-glutamate + AMP + diphosphate + NAD(+) + H(+)</text>
        <dbReference type="Rhea" id="RHEA:24384"/>
        <dbReference type="ChEBI" id="CHEBI:15377"/>
        <dbReference type="ChEBI" id="CHEBI:15378"/>
        <dbReference type="ChEBI" id="CHEBI:29985"/>
        <dbReference type="ChEBI" id="CHEBI:30616"/>
        <dbReference type="ChEBI" id="CHEBI:33019"/>
        <dbReference type="ChEBI" id="CHEBI:57540"/>
        <dbReference type="ChEBI" id="CHEBI:58359"/>
        <dbReference type="ChEBI" id="CHEBI:58437"/>
        <dbReference type="ChEBI" id="CHEBI:456215"/>
        <dbReference type="EC" id="6.3.5.1"/>
    </reaction>
</comment>
<dbReference type="GO" id="GO:0005524">
    <property type="term" value="F:ATP binding"/>
    <property type="evidence" value="ECO:0007669"/>
    <property type="project" value="UniProtKB-UniRule"/>
</dbReference>
<comment type="pathway">
    <text evidence="1 7">Cofactor biosynthesis; NAD(+) biosynthesis; NAD(+) from deamido-NAD(+) (L-Gln route): step 1/1.</text>
</comment>
<organism evidence="10 11">
    <name type="scientific">Candidatus Scatomorpha intestinavium</name>
    <dbReference type="NCBI Taxonomy" id="2840922"/>
    <lineage>
        <taxon>Bacteria</taxon>
        <taxon>Bacillati</taxon>
        <taxon>Bacillota</taxon>
        <taxon>Clostridia</taxon>
        <taxon>Eubacteriales</taxon>
        <taxon>Candidatus Scatomorpha</taxon>
    </lineage>
</organism>
<evidence type="ECO:0000256" key="5">
    <source>
        <dbReference type="ARBA" id="ARBA00022840"/>
    </source>
</evidence>
<dbReference type="SUPFAM" id="SSF56317">
    <property type="entry name" value="Carbon-nitrogen hydrolase"/>
    <property type="match status" value="1"/>
</dbReference>
<comment type="similarity">
    <text evidence="2 7">In the C-terminal section; belongs to the NAD synthetase family.</text>
</comment>
<evidence type="ECO:0000256" key="7">
    <source>
        <dbReference type="PIRNR" id="PIRNR006630"/>
    </source>
</evidence>